<feature type="transmembrane region" description="Helical" evidence="2">
    <location>
        <begin position="87"/>
        <end position="109"/>
    </location>
</feature>
<evidence type="ECO:0000313" key="4">
    <source>
        <dbReference type="EMBL" id="GIT93683.1"/>
    </source>
</evidence>
<accession>A0ABQ4NGY1</accession>
<dbReference type="RefSeq" id="WP_220747204.1">
    <property type="nucleotide sequence ID" value="NZ_BPFH01000001.1"/>
</dbReference>
<keyword evidence="2" id="KW-0472">Membrane</keyword>
<dbReference type="Pfam" id="PF09835">
    <property type="entry name" value="DUF2062"/>
    <property type="match status" value="1"/>
</dbReference>
<feature type="region of interest" description="Disordered" evidence="1">
    <location>
        <begin position="208"/>
        <end position="231"/>
    </location>
</feature>
<protein>
    <recommendedName>
        <fullName evidence="3">DUF2062 domain-containing protein</fullName>
    </recommendedName>
</protein>
<evidence type="ECO:0000313" key="5">
    <source>
        <dbReference type="Proteomes" id="UP000786693"/>
    </source>
</evidence>
<sequence>MFKRRDKLPIWQSFLRALWPRGGWGRAAIYVKHRLRRLPDTPRKISRGIMVGVFTTFTPFYGVHFVVAALLAWLVRGNVMAALLGTFFGNPLTYVPIGVVSLNLGHWMLGSDMDREVDKSIFGKFFDAGADVFWNSWYALTGRSVDWTATHLFWDDVFYPWLVGGIVPGIFTGLAAYTISLPLIEAYQRRRRGQIKKKLDAIRARAAEKAAASGPAKAARKLQAPPGDGAA</sequence>
<keyword evidence="2" id="KW-1133">Transmembrane helix</keyword>
<organism evidence="4 5">
    <name type="scientific">Jannaschia pagri</name>
    <dbReference type="NCBI Taxonomy" id="2829797"/>
    <lineage>
        <taxon>Bacteria</taxon>
        <taxon>Pseudomonadati</taxon>
        <taxon>Pseudomonadota</taxon>
        <taxon>Alphaproteobacteria</taxon>
        <taxon>Rhodobacterales</taxon>
        <taxon>Roseobacteraceae</taxon>
        <taxon>Jannaschia</taxon>
    </lineage>
</organism>
<reference evidence="4 5" key="1">
    <citation type="submission" date="2021-05" db="EMBL/GenBank/DDBJ databases">
        <title>Bacteria Genome sequencing.</title>
        <authorList>
            <person name="Takabe Y."/>
            <person name="Nakajima Y."/>
            <person name="Suzuki S."/>
            <person name="Shiozaki T."/>
        </authorList>
    </citation>
    <scope>NUCLEOTIDE SEQUENCE [LARGE SCALE GENOMIC DNA]</scope>
    <source>
        <strain evidence="4 5">AI_62</strain>
    </source>
</reference>
<evidence type="ECO:0000256" key="1">
    <source>
        <dbReference type="SAM" id="MobiDB-lite"/>
    </source>
</evidence>
<gene>
    <name evidence="4" type="ORF">JANAI62_03060</name>
</gene>
<dbReference type="PANTHER" id="PTHR40547">
    <property type="entry name" value="SLL0298 PROTEIN"/>
    <property type="match status" value="1"/>
</dbReference>
<dbReference type="Proteomes" id="UP000786693">
    <property type="component" value="Unassembled WGS sequence"/>
</dbReference>
<feature type="transmembrane region" description="Helical" evidence="2">
    <location>
        <begin position="49"/>
        <end position="75"/>
    </location>
</feature>
<feature type="domain" description="DUF2062" evidence="3">
    <location>
        <begin position="26"/>
        <end position="192"/>
    </location>
</feature>
<name>A0ABQ4NGY1_9RHOB</name>
<dbReference type="EMBL" id="BPFH01000001">
    <property type="protein sequence ID" value="GIT93683.1"/>
    <property type="molecule type" value="Genomic_DNA"/>
</dbReference>
<evidence type="ECO:0000256" key="2">
    <source>
        <dbReference type="SAM" id="Phobius"/>
    </source>
</evidence>
<keyword evidence="5" id="KW-1185">Reference proteome</keyword>
<comment type="caution">
    <text evidence="4">The sequence shown here is derived from an EMBL/GenBank/DDBJ whole genome shotgun (WGS) entry which is preliminary data.</text>
</comment>
<feature type="transmembrane region" description="Helical" evidence="2">
    <location>
        <begin position="158"/>
        <end position="184"/>
    </location>
</feature>
<keyword evidence="2" id="KW-0812">Transmembrane</keyword>
<dbReference type="InterPro" id="IPR018639">
    <property type="entry name" value="DUF2062"/>
</dbReference>
<proteinExistence type="predicted"/>
<evidence type="ECO:0000259" key="3">
    <source>
        <dbReference type="Pfam" id="PF09835"/>
    </source>
</evidence>
<dbReference type="PANTHER" id="PTHR40547:SF1">
    <property type="entry name" value="SLL0298 PROTEIN"/>
    <property type="match status" value="1"/>
</dbReference>